<evidence type="ECO:0000259" key="2">
    <source>
        <dbReference type="Pfam" id="PF15862"/>
    </source>
</evidence>
<feature type="region of interest" description="Disordered" evidence="1">
    <location>
        <begin position="138"/>
        <end position="187"/>
    </location>
</feature>
<dbReference type="Pfam" id="PF23086">
    <property type="entry name" value="Tudor_Coilin"/>
    <property type="match status" value="1"/>
</dbReference>
<dbReference type="GO" id="GO:0000387">
    <property type="term" value="P:spliceosomal snRNP assembly"/>
    <property type="evidence" value="ECO:0007669"/>
    <property type="project" value="TreeGrafter"/>
</dbReference>
<feature type="compositionally biased region" description="Low complexity" evidence="1">
    <location>
        <begin position="297"/>
        <end position="309"/>
    </location>
</feature>
<dbReference type="PANTHER" id="PTHR15197">
    <property type="entry name" value="COILIN P80"/>
    <property type="match status" value="1"/>
</dbReference>
<dbReference type="InterPro" id="IPR031722">
    <property type="entry name" value="Coilin_N"/>
</dbReference>
<feature type="region of interest" description="Disordered" evidence="1">
    <location>
        <begin position="397"/>
        <end position="441"/>
    </location>
</feature>
<dbReference type="GO" id="GO:0015030">
    <property type="term" value="C:Cajal body"/>
    <property type="evidence" value="ECO:0007669"/>
    <property type="project" value="TreeGrafter"/>
</dbReference>
<feature type="compositionally biased region" description="Basic and acidic residues" evidence="1">
    <location>
        <begin position="152"/>
        <end position="161"/>
    </location>
</feature>
<feature type="compositionally biased region" description="Basic and acidic residues" evidence="1">
    <location>
        <begin position="264"/>
        <end position="282"/>
    </location>
</feature>
<accession>A0A653CAC5</accession>
<dbReference type="Pfam" id="PF15862">
    <property type="entry name" value="Coilin_N"/>
    <property type="match status" value="1"/>
</dbReference>
<dbReference type="OrthoDB" id="8060624at2759"/>
<feature type="region of interest" description="Disordered" evidence="1">
    <location>
        <begin position="688"/>
        <end position="707"/>
    </location>
</feature>
<dbReference type="AlphaFoldDB" id="A0A653CAC5"/>
<feature type="compositionally biased region" description="Polar residues" evidence="1">
    <location>
        <begin position="429"/>
        <end position="441"/>
    </location>
</feature>
<proteinExistence type="predicted"/>
<feature type="region of interest" description="Disordered" evidence="1">
    <location>
        <begin position="264"/>
        <end position="309"/>
    </location>
</feature>
<dbReference type="GO" id="GO:0030619">
    <property type="term" value="F:U1 snRNA binding"/>
    <property type="evidence" value="ECO:0007669"/>
    <property type="project" value="TreeGrafter"/>
</dbReference>
<dbReference type="Proteomes" id="UP000410492">
    <property type="component" value="Unassembled WGS sequence"/>
</dbReference>
<dbReference type="InterPro" id="IPR056398">
    <property type="entry name" value="Tudor_Coilin"/>
</dbReference>
<feature type="compositionally biased region" description="Low complexity" evidence="1">
    <location>
        <begin position="398"/>
        <end position="410"/>
    </location>
</feature>
<dbReference type="EMBL" id="CAACVG010007334">
    <property type="protein sequence ID" value="VEN44891.1"/>
    <property type="molecule type" value="Genomic_DNA"/>
</dbReference>
<evidence type="ECO:0000313" key="4">
    <source>
        <dbReference type="EMBL" id="VEN44891.1"/>
    </source>
</evidence>
<dbReference type="InterPro" id="IPR024822">
    <property type="entry name" value="Coilin"/>
</dbReference>
<dbReference type="GO" id="GO:0030620">
    <property type="term" value="F:U2 snRNA binding"/>
    <property type="evidence" value="ECO:0007669"/>
    <property type="project" value="TreeGrafter"/>
</dbReference>
<feature type="domain" description="Coilin N-terminal" evidence="2">
    <location>
        <begin position="12"/>
        <end position="124"/>
    </location>
</feature>
<dbReference type="PANTHER" id="PTHR15197:SF0">
    <property type="entry name" value="COILIN"/>
    <property type="match status" value="1"/>
</dbReference>
<organism evidence="4 5">
    <name type="scientific">Callosobruchus maculatus</name>
    <name type="common">Southern cowpea weevil</name>
    <name type="synonym">Pulse bruchid</name>
    <dbReference type="NCBI Taxonomy" id="64391"/>
    <lineage>
        <taxon>Eukaryota</taxon>
        <taxon>Metazoa</taxon>
        <taxon>Ecdysozoa</taxon>
        <taxon>Arthropoda</taxon>
        <taxon>Hexapoda</taxon>
        <taxon>Insecta</taxon>
        <taxon>Pterygota</taxon>
        <taxon>Neoptera</taxon>
        <taxon>Endopterygota</taxon>
        <taxon>Coleoptera</taxon>
        <taxon>Polyphaga</taxon>
        <taxon>Cucujiformia</taxon>
        <taxon>Chrysomeloidea</taxon>
        <taxon>Chrysomelidae</taxon>
        <taxon>Bruchinae</taxon>
        <taxon>Bruchini</taxon>
        <taxon>Callosobruchus</taxon>
    </lineage>
</organism>
<evidence type="ECO:0000256" key="1">
    <source>
        <dbReference type="SAM" id="MobiDB-lite"/>
    </source>
</evidence>
<protein>
    <submittedName>
        <fullName evidence="4">Uncharacterized protein</fullName>
    </submittedName>
</protein>
<feature type="domain" description="Coilin tudor" evidence="3">
    <location>
        <begin position="728"/>
        <end position="773"/>
    </location>
</feature>
<name>A0A653CAC5_CALMS</name>
<gene>
    <name evidence="4" type="ORF">CALMAC_LOCUS7532</name>
</gene>
<sequence length="814" mass="92317">MKTMTSFFRITVNLSNFFADHRRQVRICVNDSIQTIGDLQNKISGIFDVHNLYLVCDNDFLPPSEDIHVLQNNDLVWALPDTTIAQESHNVHSTSLDHKNLTESIKANCGRKKRKTLENVTSDHYLETEDVLPKKKCRRSEKQVDDNQDIVDSERGNKCKLTENGTDSGIKEKNHKRKKEKKEKTASPRLDTIQEIVNPVEKKKKKQNRFIRCMGSDYGYEFDNFEAETVDSVEKKKKKQNRFIRCMGSDYGFEFENFKADKTKKNKKKTDLDETNSLEHSKPSNSVSDGKKEQENNENTSPSTNTNCNQMVCNGDLASYTRKQPVPTTTDEYLKEKKINIVRIDYVTTKDTTKCYQSQNSKCIANDQFSNIPKVSLLTNTSPIKFAPELTSIEECKSASSQKSTSNQSTDILNKNKQDMKRSEESKSDNFLNDPPQTSTANETHVTQFENVMVVNGKKSAQQCDFEFSLETDKNSQIKKGSTPAAKECRIIDSLNQNPAEHSKDPKVSKERSGIVSEGTELNISSVNNNAQTLTMDVNTPKNKEWSYKEISPLSETLLAGFTSSVLESTQSIAVDDIYVKSPSVSGCHWLQSENKSPKPKHKELSGVGQILENLRSVSNDEPQDPFNVDAFVTLRKRKRSRHRSKKNRFELDKSLTLTPKTEPIPKLMITEVSPSIHIKFDEDGKEDLMNSKSGNQKCPVAGDNTNDGSHLEPYFEMIQKATPMKDMVPKVGDTIAFKVLKMSENYTPEVSAYIIGNVMKYNPSHGLIKFNIKAGLEELKQPNGKLSIVEDDVKEGQYKEYLWTDLIEPRLFS</sequence>
<evidence type="ECO:0000259" key="3">
    <source>
        <dbReference type="Pfam" id="PF23086"/>
    </source>
</evidence>
<evidence type="ECO:0000313" key="5">
    <source>
        <dbReference type="Proteomes" id="UP000410492"/>
    </source>
</evidence>
<feature type="compositionally biased region" description="Basic and acidic residues" evidence="1">
    <location>
        <begin position="414"/>
        <end position="428"/>
    </location>
</feature>
<reference evidence="4 5" key="1">
    <citation type="submission" date="2019-01" db="EMBL/GenBank/DDBJ databases">
        <authorList>
            <person name="Sayadi A."/>
        </authorList>
    </citation>
    <scope>NUCLEOTIDE SEQUENCE [LARGE SCALE GENOMIC DNA]</scope>
</reference>
<keyword evidence="5" id="KW-1185">Reference proteome</keyword>